<reference evidence="12" key="1">
    <citation type="submission" date="2021-06" db="EMBL/GenBank/DDBJ databases">
        <authorList>
            <person name="Kallberg Y."/>
            <person name="Tangrot J."/>
            <person name="Rosling A."/>
        </authorList>
    </citation>
    <scope>NUCLEOTIDE SEQUENCE</scope>
    <source>
        <strain evidence="12">CL551</strain>
    </source>
</reference>
<protein>
    <submittedName>
        <fullName evidence="12">5343_t:CDS:1</fullName>
    </submittedName>
</protein>
<dbReference type="PANTHER" id="PTHR47168">
    <property type="entry name" value="RING ZINC FINGER DOMAIN SUPERFAMILY PROTEIN-RELATED"/>
    <property type="match status" value="1"/>
</dbReference>
<dbReference type="InterPro" id="IPR001841">
    <property type="entry name" value="Znf_RING"/>
</dbReference>
<keyword evidence="5" id="KW-0862">Zinc</keyword>
<dbReference type="SUPFAM" id="SSF57850">
    <property type="entry name" value="RING/U-box"/>
    <property type="match status" value="1"/>
</dbReference>
<organism evidence="12 13">
    <name type="scientific">Acaulospora morrowiae</name>
    <dbReference type="NCBI Taxonomy" id="94023"/>
    <lineage>
        <taxon>Eukaryota</taxon>
        <taxon>Fungi</taxon>
        <taxon>Fungi incertae sedis</taxon>
        <taxon>Mucoromycota</taxon>
        <taxon>Glomeromycotina</taxon>
        <taxon>Glomeromycetes</taxon>
        <taxon>Diversisporales</taxon>
        <taxon>Acaulosporaceae</taxon>
        <taxon>Acaulospora</taxon>
    </lineage>
</organism>
<feature type="chain" id="PRO_5040166687" evidence="10">
    <location>
        <begin position="23"/>
        <end position="363"/>
    </location>
</feature>
<proteinExistence type="predicted"/>
<dbReference type="Gene3D" id="3.30.40.10">
    <property type="entry name" value="Zinc/RING finger domain, C3HC4 (zinc finger)"/>
    <property type="match status" value="1"/>
</dbReference>
<gene>
    <name evidence="12" type="ORF">AMORRO_LOCUS5832</name>
</gene>
<dbReference type="SMART" id="SM00184">
    <property type="entry name" value="RING"/>
    <property type="match status" value="1"/>
</dbReference>
<dbReference type="CDD" id="cd16454">
    <property type="entry name" value="RING-H2_PA-TM-RING"/>
    <property type="match status" value="1"/>
</dbReference>
<evidence type="ECO:0000256" key="3">
    <source>
        <dbReference type="ARBA" id="ARBA00022723"/>
    </source>
</evidence>
<evidence type="ECO:0000313" key="13">
    <source>
        <dbReference type="Proteomes" id="UP000789342"/>
    </source>
</evidence>
<dbReference type="GO" id="GO:0008270">
    <property type="term" value="F:zinc ion binding"/>
    <property type="evidence" value="ECO:0007669"/>
    <property type="project" value="UniProtKB-KW"/>
</dbReference>
<evidence type="ECO:0000256" key="5">
    <source>
        <dbReference type="ARBA" id="ARBA00022833"/>
    </source>
</evidence>
<name>A0A9N9B8A2_9GLOM</name>
<evidence type="ECO:0000256" key="2">
    <source>
        <dbReference type="ARBA" id="ARBA00022692"/>
    </source>
</evidence>
<dbReference type="GO" id="GO:0016020">
    <property type="term" value="C:membrane"/>
    <property type="evidence" value="ECO:0007669"/>
    <property type="project" value="UniProtKB-SubCell"/>
</dbReference>
<dbReference type="InterPro" id="IPR013083">
    <property type="entry name" value="Znf_RING/FYVE/PHD"/>
</dbReference>
<keyword evidence="2 9" id="KW-0812">Transmembrane</keyword>
<evidence type="ECO:0000259" key="11">
    <source>
        <dbReference type="PROSITE" id="PS50089"/>
    </source>
</evidence>
<dbReference type="PANTHER" id="PTHR47168:SF1">
    <property type="entry name" value="OS02G0798600 PROTEIN"/>
    <property type="match status" value="1"/>
</dbReference>
<dbReference type="OrthoDB" id="8062037at2759"/>
<sequence>MRPPYALLRTILCLMMLHAYGAQKIYSMSIKSFSVTCRLSNLTNHFIDHVEGLLYVQPSDYSNANISWIGYINCNNSKDIIRDIFSAQSNKAMAVVLFSIYDKPCDVHLPINISMPIFFEADAECKNYIFNTKRDESPNVSIYVDEDNEIENKIIIIIFITIAVVFIQIIVCFIKVRFFSSILVNNESSNVRNNRNDRSKENGITSTVLNSFPVYLFPQIKDETSNDLEKGKCKELLEESDQSHNVGRALAGNNSIMIDDEIIEIYKQLTCSICLSDFVSEEELRILPCNHQYHRVCIDPWLLNISSLCPVCKADCKSWNAELPVTTRDGPSSENPNNISPQIIVNFQTTEGRCLGDGNESVS</sequence>
<accession>A0A9N9B8A2</accession>
<keyword evidence="3" id="KW-0479">Metal-binding</keyword>
<feature type="transmembrane region" description="Helical" evidence="9">
    <location>
        <begin position="154"/>
        <end position="174"/>
    </location>
</feature>
<keyword evidence="7 9" id="KW-0472">Membrane</keyword>
<evidence type="ECO:0000256" key="10">
    <source>
        <dbReference type="SAM" id="SignalP"/>
    </source>
</evidence>
<keyword evidence="6 9" id="KW-1133">Transmembrane helix</keyword>
<dbReference type="Pfam" id="PF13639">
    <property type="entry name" value="zf-RING_2"/>
    <property type="match status" value="1"/>
</dbReference>
<evidence type="ECO:0000256" key="7">
    <source>
        <dbReference type="ARBA" id="ARBA00023136"/>
    </source>
</evidence>
<dbReference type="EMBL" id="CAJVPV010003655">
    <property type="protein sequence ID" value="CAG8556875.1"/>
    <property type="molecule type" value="Genomic_DNA"/>
</dbReference>
<evidence type="ECO:0000256" key="8">
    <source>
        <dbReference type="PROSITE-ProRule" id="PRU00175"/>
    </source>
</evidence>
<comment type="subcellular location">
    <subcellularLocation>
        <location evidence="1">Membrane</location>
        <topology evidence="1">Single-pass membrane protein</topology>
    </subcellularLocation>
</comment>
<feature type="signal peptide" evidence="10">
    <location>
        <begin position="1"/>
        <end position="22"/>
    </location>
</feature>
<evidence type="ECO:0000313" key="12">
    <source>
        <dbReference type="EMBL" id="CAG8556875.1"/>
    </source>
</evidence>
<feature type="domain" description="RING-type" evidence="11">
    <location>
        <begin position="271"/>
        <end position="313"/>
    </location>
</feature>
<evidence type="ECO:0000256" key="1">
    <source>
        <dbReference type="ARBA" id="ARBA00004167"/>
    </source>
</evidence>
<keyword evidence="4 8" id="KW-0863">Zinc-finger</keyword>
<comment type="caution">
    <text evidence="12">The sequence shown here is derived from an EMBL/GenBank/DDBJ whole genome shotgun (WGS) entry which is preliminary data.</text>
</comment>
<keyword evidence="10" id="KW-0732">Signal</keyword>
<evidence type="ECO:0000256" key="9">
    <source>
        <dbReference type="SAM" id="Phobius"/>
    </source>
</evidence>
<dbReference type="InterPro" id="IPR051653">
    <property type="entry name" value="E3_ligase_sorting_rcpt"/>
</dbReference>
<evidence type="ECO:0000256" key="6">
    <source>
        <dbReference type="ARBA" id="ARBA00022989"/>
    </source>
</evidence>
<keyword evidence="13" id="KW-1185">Reference proteome</keyword>
<dbReference type="Proteomes" id="UP000789342">
    <property type="component" value="Unassembled WGS sequence"/>
</dbReference>
<dbReference type="AlphaFoldDB" id="A0A9N9B8A2"/>
<evidence type="ECO:0000256" key="4">
    <source>
        <dbReference type="ARBA" id="ARBA00022771"/>
    </source>
</evidence>
<dbReference type="PROSITE" id="PS50089">
    <property type="entry name" value="ZF_RING_2"/>
    <property type="match status" value="1"/>
</dbReference>